<accession>A0AAN4ZAF2</accession>
<evidence type="ECO:0000313" key="3">
    <source>
        <dbReference type="Proteomes" id="UP001328107"/>
    </source>
</evidence>
<evidence type="ECO:0000256" key="1">
    <source>
        <dbReference type="SAM" id="MobiDB-lite"/>
    </source>
</evidence>
<proteinExistence type="predicted"/>
<dbReference type="Proteomes" id="UP001328107">
    <property type="component" value="Unassembled WGS sequence"/>
</dbReference>
<comment type="caution">
    <text evidence="2">The sequence shown here is derived from an EMBL/GenBank/DDBJ whole genome shotgun (WGS) entry which is preliminary data.</text>
</comment>
<protein>
    <submittedName>
        <fullName evidence="2">Uncharacterized protein</fullName>
    </submittedName>
</protein>
<gene>
    <name evidence="2" type="ORF">PMAYCL1PPCAC_07216</name>
</gene>
<feature type="non-terminal residue" evidence="2">
    <location>
        <position position="1"/>
    </location>
</feature>
<feature type="compositionally biased region" description="Low complexity" evidence="1">
    <location>
        <begin position="223"/>
        <end position="232"/>
    </location>
</feature>
<sequence length="362" mass="40185">LSSHLSCDFQSECCWSSPIGQKWVRRHRIGINDYTRTFMVGRGRPPPKSNFIVRAQKSGESLYESCPFCTSNGIIHIQYRHWQSPSADLRICWRVSNETLSSDRCQKISPSRQSQLISQQIVVPQKRDVQISFILSRSDDRNSEGVAILDKIAIKSALCLQENEVSPPGVNRLYCTHSFRPHRLESPPSPPPPPPPPRSSPPPPPPPPPHPTASLPPLPPKITPSKPSSPLLEEQVESPLSSTVILLAQSLEDTPPPPSSIPALSDLLGDDFVKFLDPNYESEDDYKEEETEDREEIITTSSPSTTTTLKTLVPHGHSPSHSILRDTDECSTKGGCLFDRGFCSYTQQQGITHHTSFSIAKS</sequence>
<organism evidence="2 3">
    <name type="scientific">Pristionchus mayeri</name>
    <dbReference type="NCBI Taxonomy" id="1317129"/>
    <lineage>
        <taxon>Eukaryota</taxon>
        <taxon>Metazoa</taxon>
        <taxon>Ecdysozoa</taxon>
        <taxon>Nematoda</taxon>
        <taxon>Chromadorea</taxon>
        <taxon>Rhabditida</taxon>
        <taxon>Rhabditina</taxon>
        <taxon>Diplogasteromorpha</taxon>
        <taxon>Diplogasteroidea</taxon>
        <taxon>Neodiplogasteridae</taxon>
        <taxon>Pristionchus</taxon>
    </lineage>
</organism>
<name>A0AAN4ZAF2_9BILA</name>
<feature type="compositionally biased region" description="Pro residues" evidence="1">
    <location>
        <begin position="187"/>
        <end position="222"/>
    </location>
</feature>
<evidence type="ECO:0000313" key="2">
    <source>
        <dbReference type="EMBL" id="GMR37021.1"/>
    </source>
</evidence>
<feature type="region of interest" description="Disordered" evidence="1">
    <location>
        <begin position="181"/>
        <end position="237"/>
    </location>
</feature>
<feature type="compositionally biased region" description="Low complexity" evidence="1">
    <location>
        <begin position="298"/>
        <end position="308"/>
    </location>
</feature>
<feature type="compositionally biased region" description="Acidic residues" evidence="1">
    <location>
        <begin position="280"/>
        <end position="295"/>
    </location>
</feature>
<feature type="non-terminal residue" evidence="2">
    <location>
        <position position="362"/>
    </location>
</feature>
<dbReference type="AlphaFoldDB" id="A0AAN4ZAF2"/>
<dbReference type="EMBL" id="BTRK01000002">
    <property type="protein sequence ID" value="GMR37021.1"/>
    <property type="molecule type" value="Genomic_DNA"/>
</dbReference>
<feature type="region of interest" description="Disordered" evidence="1">
    <location>
        <begin position="279"/>
        <end position="308"/>
    </location>
</feature>
<keyword evidence="3" id="KW-1185">Reference proteome</keyword>
<reference evidence="3" key="1">
    <citation type="submission" date="2022-10" db="EMBL/GenBank/DDBJ databases">
        <title>Genome assembly of Pristionchus species.</title>
        <authorList>
            <person name="Yoshida K."/>
            <person name="Sommer R.J."/>
        </authorList>
    </citation>
    <scope>NUCLEOTIDE SEQUENCE [LARGE SCALE GENOMIC DNA]</scope>
    <source>
        <strain evidence="3">RS5460</strain>
    </source>
</reference>